<keyword evidence="4 5" id="KW-0472">Membrane</keyword>
<evidence type="ECO:0000313" key="7">
    <source>
        <dbReference type="EMBL" id="KAK2185226.1"/>
    </source>
</evidence>
<dbReference type="GO" id="GO:0001669">
    <property type="term" value="C:acrosomal vesicle"/>
    <property type="evidence" value="ECO:0007669"/>
    <property type="project" value="TreeGrafter"/>
</dbReference>
<evidence type="ECO:0000256" key="4">
    <source>
        <dbReference type="ARBA" id="ARBA00023136"/>
    </source>
</evidence>
<dbReference type="Proteomes" id="UP001209878">
    <property type="component" value="Unassembled WGS sequence"/>
</dbReference>
<keyword evidence="2 5" id="KW-0812">Transmembrane</keyword>
<dbReference type="PANTHER" id="PTHR47131">
    <property type="entry name" value="CATION CHANNEL SPERM-ASSOCIATED PROTEIN 3"/>
    <property type="match status" value="1"/>
</dbReference>
<dbReference type="GO" id="GO:0006814">
    <property type="term" value="P:sodium ion transport"/>
    <property type="evidence" value="ECO:0007669"/>
    <property type="project" value="TreeGrafter"/>
</dbReference>
<feature type="transmembrane region" description="Helical" evidence="5">
    <location>
        <begin position="34"/>
        <end position="53"/>
    </location>
</feature>
<comment type="subcellular location">
    <subcellularLocation>
        <location evidence="1">Membrane</location>
        <topology evidence="1">Multi-pass membrane protein</topology>
    </subcellularLocation>
</comment>
<evidence type="ECO:0000256" key="1">
    <source>
        <dbReference type="ARBA" id="ARBA00004141"/>
    </source>
</evidence>
<dbReference type="SUPFAM" id="SSF81324">
    <property type="entry name" value="Voltage-gated potassium channels"/>
    <property type="match status" value="1"/>
</dbReference>
<dbReference type="Gene3D" id="1.10.287.70">
    <property type="match status" value="1"/>
</dbReference>
<dbReference type="InterPro" id="IPR027359">
    <property type="entry name" value="Volt_channel_dom_sf"/>
</dbReference>
<reference evidence="7" key="1">
    <citation type="journal article" date="2023" name="Mol. Biol. Evol.">
        <title>Third-Generation Sequencing Reveals the Adaptive Role of the Epigenome in Three Deep-Sea Polychaetes.</title>
        <authorList>
            <person name="Perez M."/>
            <person name="Aroh O."/>
            <person name="Sun Y."/>
            <person name="Lan Y."/>
            <person name="Juniper S.K."/>
            <person name="Young C.R."/>
            <person name="Angers B."/>
            <person name="Qian P.Y."/>
        </authorList>
    </citation>
    <scope>NUCLEOTIDE SEQUENCE</scope>
    <source>
        <strain evidence="7">R07B-5</strain>
    </source>
</reference>
<keyword evidence="3 5" id="KW-1133">Transmembrane helix</keyword>
<dbReference type="GO" id="GO:0048240">
    <property type="term" value="P:sperm capacitation"/>
    <property type="evidence" value="ECO:0007669"/>
    <property type="project" value="TreeGrafter"/>
</dbReference>
<feature type="transmembrane region" description="Helical" evidence="5">
    <location>
        <begin position="163"/>
        <end position="184"/>
    </location>
</feature>
<dbReference type="InterPro" id="IPR005821">
    <property type="entry name" value="Ion_trans_dom"/>
</dbReference>
<evidence type="ECO:0000313" key="8">
    <source>
        <dbReference type="Proteomes" id="UP001209878"/>
    </source>
</evidence>
<feature type="transmembrane region" description="Helical" evidence="5">
    <location>
        <begin position="233"/>
        <end position="258"/>
    </location>
</feature>
<sequence length="360" mass="42247">MKLAKRANMRLHAIILHRCDEKVHLYIRVVTESFAFNAFIMMTIFLNAITIAIDTDENLKTEYGQTFEALDNTFLGIYTVEFVLKFYAEPITYWKSSYNLFDFFVLAISFMQTAMIWTGVGESRFSALRVLRALRTLRTLRTVSFIEGLQVLVTALLDTVRAWVINIIALLLLLMFVFAIMGYYFFGTSDNGDKECWGTLGRAMLTLFSYVTADGWTDIQDRLDDRNLAYSRVYTMVFIFMGHFIFSNVFIGVIIMNISESTEEFKLQQQHEREEMVRHKKEFMMMRQHNDVKQMMEKQAGDVMLQVHKFVEDFEKGLRHEDSMMMSDLSTNILWLETFIRTLDHMDTTMYRCSTYSRSS</sequence>
<evidence type="ECO:0000259" key="6">
    <source>
        <dbReference type="Pfam" id="PF00520"/>
    </source>
</evidence>
<protein>
    <recommendedName>
        <fullName evidence="6">Ion transport domain-containing protein</fullName>
    </recommendedName>
</protein>
<evidence type="ECO:0000256" key="5">
    <source>
        <dbReference type="SAM" id="Phobius"/>
    </source>
</evidence>
<proteinExistence type="predicted"/>
<dbReference type="AlphaFoldDB" id="A0AAD9UDE8"/>
<accession>A0AAD9UDE8</accession>
<evidence type="ECO:0000256" key="2">
    <source>
        <dbReference type="ARBA" id="ARBA00022692"/>
    </source>
</evidence>
<dbReference type="GO" id="GO:0030317">
    <property type="term" value="P:flagellated sperm motility"/>
    <property type="evidence" value="ECO:0007669"/>
    <property type="project" value="TreeGrafter"/>
</dbReference>
<dbReference type="Pfam" id="PF00520">
    <property type="entry name" value="Ion_trans"/>
    <property type="match status" value="1"/>
</dbReference>
<dbReference type="GO" id="GO:0036128">
    <property type="term" value="C:CatSper complex"/>
    <property type="evidence" value="ECO:0007669"/>
    <property type="project" value="TreeGrafter"/>
</dbReference>
<name>A0AAD9UDE8_RIDPI</name>
<dbReference type="GO" id="GO:0005245">
    <property type="term" value="F:voltage-gated calcium channel activity"/>
    <property type="evidence" value="ECO:0007669"/>
    <property type="project" value="TreeGrafter"/>
</dbReference>
<dbReference type="Gene3D" id="1.20.120.350">
    <property type="entry name" value="Voltage-gated potassium channels. Chain C"/>
    <property type="match status" value="1"/>
</dbReference>
<comment type="caution">
    <text evidence="7">The sequence shown here is derived from an EMBL/GenBank/DDBJ whole genome shotgun (WGS) entry which is preliminary data.</text>
</comment>
<feature type="transmembrane region" description="Helical" evidence="5">
    <location>
        <begin position="100"/>
        <end position="120"/>
    </location>
</feature>
<feature type="domain" description="Ion transport" evidence="6">
    <location>
        <begin position="34"/>
        <end position="264"/>
    </location>
</feature>
<dbReference type="EMBL" id="JAODUO010000241">
    <property type="protein sequence ID" value="KAK2185226.1"/>
    <property type="molecule type" value="Genomic_DNA"/>
</dbReference>
<dbReference type="PANTHER" id="PTHR47131:SF1">
    <property type="entry name" value="CATION CHANNEL SPERM-ASSOCIATED PROTEIN 3"/>
    <property type="match status" value="1"/>
</dbReference>
<organism evidence="7 8">
    <name type="scientific">Ridgeia piscesae</name>
    <name type="common">Tubeworm</name>
    <dbReference type="NCBI Taxonomy" id="27915"/>
    <lineage>
        <taxon>Eukaryota</taxon>
        <taxon>Metazoa</taxon>
        <taxon>Spiralia</taxon>
        <taxon>Lophotrochozoa</taxon>
        <taxon>Annelida</taxon>
        <taxon>Polychaeta</taxon>
        <taxon>Sedentaria</taxon>
        <taxon>Canalipalpata</taxon>
        <taxon>Sabellida</taxon>
        <taxon>Siboglinidae</taxon>
        <taxon>Ridgeia</taxon>
    </lineage>
</organism>
<evidence type="ECO:0000256" key="3">
    <source>
        <dbReference type="ARBA" id="ARBA00022989"/>
    </source>
</evidence>
<gene>
    <name evidence="7" type="ORF">NP493_241g00047</name>
</gene>
<keyword evidence="8" id="KW-1185">Reference proteome</keyword>